<geneLocation type="plasmid" evidence="2">
    <name>pRA1</name>
</geneLocation>
<feature type="compositionally biased region" description="Basic and acidic residues" evidence="1">
    <location>
        <begin position="47"/>
        <end position="65"/>
    </location>
</feature>
<name>Q157F3_9NOCA</name>
<dbReference type="AlphaFoldDB" id="Q157F3"/>
<protein>
    <submittedName>
        <fullName evidence="2">Uncharacterized protein</fullName>
    </submittedName>
</protein>
<evidence type="ECO:0000256" key="1">
    <source>
        <dbReference type="SAM" id="MobiDB-lite"/>
    </source>
</evidence>
<dbReference type="RefSeq" id="WP_012477544.1">
    <property type="nucleotide sequence ID" value="NC_010882.1"/>
</dbReference>
<evidence type="ECO:0000313" key="2">
    <source>
        <dbReference type="EMBL" id="ABG29060.1"/>
    </source>
</evidence>
<keyword evidence="2" id="KW-0614">Plasmid</keyword>
<dbReference type="EMBL" id="DQ629589">
    <property type="protein sequence ID" value="ABG29060.1"/>
    <property type="molecule type" value="Genomic_DNA"/>
</dbReference>
<organism evidence="2">
    <name type="scientific">Rhodococcus aetherivorans I24</name>
    <dbReference type="NCBI Taxonomy" id="1036179"/>
    <lineage>
        <taxon>Bacteria</taxon>
        <taxon>Bacillati</taxon>
        <taxon>Actinomycetota</taxon>
        <taxon>Actinomycetes</taxon>
        <taxon>Mycobacteriales</taxon>
        <taxon>Nocardiaceae</taxon>
        <taxon>Rhodococcus</taxon>
    </lineage>
</organism>
<feature type="region of interest" description="Disordered" evidence="1">
    <location>
        <begin position="185"/>
        <end position="204"/>
    </location>
</feature>
<accession>Q157F3</accession>
<reference evidence="2" key="1">
    <citation type="submission" date="2006-05" db="EMBL/GenBank/DDBJ databases">
        <title>Complete sequence of the cryptic plasmid pRA1 from Rhodococcus aetherivorans I24.</title>
        <authorList>
            <person name="Taylor J.A."/>
            <person name="Lessard P.A."/>
            <person name="Sinskey A.J."/>
            <person name="Archer J.A.C."/>
        </authorList>
    </citation>
    <scope>NUCLEOTIDE SEQUENCE</scope>
    <source>
        <strain evidence="2">I24</strain>
        <plasmid evidence="2">pRA1</plasmid>
    </source>
</reference>
<proteinExistence type="predicted"/>
<sequence length="204" mass="22310">MSAIKTAAERLADLLAAARAGKPVTPEELATARAEDAAETEINTLRETGKAERAKERAERQRLADKATAATTARDELPAARANLLAHYEALAVILGDLTEAHQHYDDTVKRHVNALTTAGYVGITPYRREWQIADLPDYDATIVPNTDDTSITLDRVCYRAGNAGLGIVWSAMRAGHHQAIDRWKRNGDTRPIPAPLPELEDLP</sequence>
<feature type="region of interest" description="Disordered" evidence="1">
    <location>
        <begin position="18"/>
        <end position="70"/>
    </location>
</feature>